<keyword evidence="3" id="KW-1185">Reference proteome</keyword>
<dbReference type="InterPro" id="IPR044922">
    <property type="entry name" value="DUF2063_N_sf"/>
</dbReference>
<evidence type="ECO:0000259" key="1">
    <source>
        <dbReference type="Pfam" id="PF09836"/>
    </source>
</evidence>
<keyword evidence="2" id="KW-0238">DNA-binding</keyword>
<dbReference type="InterPro" id="IPR018640">
    <property type="entry name" value="DUF2063"/>
</dbReference>
<dbReference type="AlphaFoldDB" id="A0A1M6Y569"/>
<feature type="domain" description="Putative DNA-binding" evidence="1">
    <location>
        <begin position="4"/>
        <end position="95"/>
    </location>
</feature>
<accession>A0A1M6Y569</accession>
<dbReference type="EMBL" id="FRBR01000001">
    <property type="protein sequence ID" value="SHL13406.1"/>
    <property type="molecule type" value="Genomic_DNA"/>
</dbReference>
<protein>
    <submittedName>
        <fullName evidence="2">Putative DNA-binding domain-containing protein</fullName>
    </submittedName>
</protein>
<dbReference type="Proteomes" id="UP000183974">
    <property type="component" value="Unassembled WGS sequence"/>
</dbReference>
<evidence type="ECO:0000313" key="2">
    <source>
        <dbReference type="EMBL" id="SHL13406.1"/>
    </source>
</evidence>
<dbReference type="OrthoDB" id="4146344at2"/>
<dbReference type="GO" id="GO:0003677">
    <property type="term" value="F:DNA binding"/>
    <property type="evidence" value="ECO:0007669"/>
    <property type="project" value="UniProtKB-KW"/>
</dbReference>
<organism evidence="2 3">
    <name type="scientific">Roseovarius pacificus</name>
    <dbReference type="NCBI Taxonomy" id="337701"/>
    <lineage>
        <taxon>Bacteria</taxon>
        <taxon>Pseudomonadati</taxon>
        <taxon>Pseudomonadota</taxon>
        <taxon>Alphaproteobacteria</taxon>
        <taxon>Rhodobacterales</taxon>
        <taxon>Roseobacteraceae</taxon>
        <taxon>Roseovarius</taxon>
    </lineage>
</organism>
<dbReference type="RefSeq" id="WP_073032756.1">
    <property type="nucleotide sequence ID" value="NZ_BMLR01000001.1"/>
</dbReference>
<reference evidence="2 3" key="1">
    <citation type="submission" date="2016-11" db="EMBL/GenBank/DDBJ databases">
        <authorList>
            <person name="Jaros S."/>
            <person name="Januszkiewicz K."/>
            <person name="Wedrychowicz H."/>
        </authorList>
    </citation>
    <scope>NUCLEOTIDE SEQUENCE [LARGE SCALE GENOMIC DNA]</scope>
    <source>
        <strain evidence="2 3">DSM 29589</strain>
    </source>
</reference>
<gene>
    <name evidence="2" type="ORF">SAMN05444398_101704</name>
</gene>
<evidence type="ECO:0000313" key="3">
    <source>
        <dbReference type="Proteomes" id="UP000183974"/>
    </source>
</evidence>
<dbReference type="Gene3D" id="1.10.150.690">
    <property type="entry name" value="DUF2063"/>
    <property type="match status" value="1"/>
</dbReference>
<dbReference type="STRING" id="337701.SAMN05444398_101704"/>
<proteinExistence type="predicted"/>
<dbReference type="Pfam" id="PF09836">
    <property type="entry name" value="DUF2063"/>
    <property type="match status" value="1"/>
</dbReference>
<sequence>MSLTQTRFHDALLTGAQLAPDGLSDGQGRPAGRRFDVYRNNVAVSLTEALEQGFPAVRNLIGPDRFKSMAGRFLRQHPPETPMIMHYGAAFPAFLEAAEPLAHIGYLGDVARLEQAQREAYHAADATPVDAAALSALPPDDLVRSLVRFAPALRLIRSAWPVLAIWRYATEPGTPKPAAIAQDVLITRPDFDPELTDLPQGGASFVTALMNNSTLSAALDTALSDAPDFDLQNMLGLLLQRQAIAAITPSE</sequence>
<name>A0A1M6Y569_9RHOB</name>